<protein>
    <submittedName>
        <fullName evidence="1">Uncharacterized protein</fullName>
    </submittedName>
</protein>
<dbReference type="PANTHER" id="PTHR46671:SF7">
    <property type="entry name" value="CORE-2_I-BRANCHING ENZYME"/>
    <property type="match status" value="1"/>
</dbReference>
<accession>A0AAV5UPC7</accession>
<dbReference type="AlphaFoldDB" id="A0AAV5UPC7"/>
<sequence length="91" mass="10342">CASGRIRHGICINGVEDLSFLAASPFVMANKMMPDFDHAVTSCISELLFNRTRDGVAIDKHRQFYKNINVVRYHHERGAPGFDINKFKCEL</sequence>
<dbReference type="EMBL" id="BTSY01000001">
    <property type="protein sequence ID" value="GMT08975.1"/>
    <property type="molecule type" value="Genomic_DNA"/>
</dbReference>
<comment type="caution">
    <text evidence="1">The sequence shown here is derived from an EMBL/GenBank/DDBJ whole genome shotgun (WGS) entry which is preliminary data.</text>
</comment>
<dbReference type="PANTHER" id="PTHR46671">
    <property type="entry name" value="PROTEIN CBG11221"/>
    <property type="match status" value="1"/>
</dbReference>
<reference evidence="1" key="1">
    <citation type="submission" date="2023-10" db="EMBL/GenBank/DDBJ databases">
        <title>Genome assembly of Pristionchus species.</title>
        <authorList>
            <person name="Yoshida K."/>
            <person name="Sommer R.J."/>
        </authorList>
    </citation>
    <scope>NUCLEOTIDE SEQUENCE</scope>
    <source>
        <strain evidence="1">RS5133</strain>
    </source>
</reference>
<proteinExistence type="predicted"/>
<gene>
    <name evidence="1" type="ORF">PFISCL1PPCAC_272</name>
</gene>
<name>A0AAV5UPC7_9BILA</name>
<keyword evidence="2" id="KW-1185">Reference proteome</keyword>
<dbReference type="Proteomes" id="UP001432322">
    <property type="component" value="Unassembled WGS sequence"/>
</dbReference>
<feature type="non-terminal residue" evidence="1">
    <location>
        <position position="1"/>
    </location>
</feature>
<organism evidence="1 2">
    <name type="scientific">Pristionchus fissidentatus</name>
    <dbReference type="NCBI Taxonomy" id="1538716"/>
    <lineage>
        <taxon>Eukaryota</taxon>
        <taxon>Metazoa</taxon>
        <taxon>Ecdysozoa</taxon>
        <taxon>Nematoda</taxon>
        <taxon>Chromadorea</taxon>
        <taxon>Rhabditida</taxon>
        <taxon>Rhabditina</taxon>
        <taxon>Diplogasteromorpha</taxon>
        <taxon>Diplogasteroidea</taxon>
        <taxon>Neodiplogasteridae</taxon>
        <taxon>Pristionchus</taxon>
    </lineage>
</organism>
<evidence type="ECO:0000313" key="1">
    <source>
        <dbReference type="EMBL" id="GMT08975.1"/>
    </source>
</evidence>
<evidence type="ECO:0000313" key="2">
    <source>
        <dbReference type="Proteomes" id="UP001432322"/>
    </source>
</evidence>